<comment type="caution">
    <text evidence="1">The sequence shown here is derived from an EMBL/GenBank/DDBJ whole genome shotgun (WGS) entry which is preliminary data.</text>
</comment>
<sequence length="174" mass="19745">MAGVSGVGKSTLAKRIGAELGLLYTEIDGLFHGPGWTPRERFLDDVRELVARAAWVTEWQYSSARPLLAERADLLVWLDLPFWTVTLPRLVRRTVRRSARREVLWNENREPSLWSIVSNRDHIIRWGIATRGKPAALVADLRHSSPRPVIVRLRSLREVDAWVDGAVARVAGHD</sequence>
<dbReference type="EMBL" id="WBJZ01000035">
    <property type="protein sequence ID" value="KAB1652107.1"/>
    <property type="molecule type" value="Genomic_DNA"/>
</dbReference>
<dbReference type="RefSeq" id="WP_158042151.1">
    <property type="nucleotide sequence ID" value="NZ_JACCFV010000001.1"/>
</dbReference>
<dbReference type="AlphaFoldDB" id="A0A7J5BM24"/>
<evidence type="ECO:0000313" key="1">
    <source>
        <dbReference type="EMBL" id="KAB1652107.1"/>
    </source>
</evidence>
<keyword evidence="2" id="KW-1185">Reference proteome</keyword>
<dbReference type="PANTHER" id="PTHR37816:SF1">
    <property type="entry name" value="TOXIN"/>
    <property type="match status" value="1"/>
</dbReference>
<protein>
    <submittedName>
        <fullName evidence="1">AAA family ATPase</fullName>
    </submittedName>
</protein>
<dbReference type="PANTHER" id="PTHR37816">
    <property type="entry name" value="YALI0E33011P"/>
    <property type="match status" value="1"/>
</dbReference>
<organism evidence="1 2">
    <name type="scientific">Pseudoclavibacter chungangensis</name>
    <dbReference type="NCBI Taxonomy" id="587635"/>
    <lineage>
        <taxon>Bacteria</taxon>
        <taxon>Bacillati</taxon>
        <taxon>Actinomycetota</taxon>
        <taxon>Actinomycetes</taxon>
        <taxon>Micrococcales</taxon>
        <taxon>Microbacteriaceae</taxon>
        <taxon>Pseudoclavibacter</taxon>
    </lineage>
</organism>
<reference evidence="1 2" key="1">
    <citation type="submission" date="2019-09" db="EMBL/GenBank/DDBJ databases">
        <title>Phylogeny of genus Pseudoclavibacter and closely related genus.</title>
        <authorList>
            <person name="Li Y."/>
        </authorList>
    </citation>
    <scope>NUCLEOTIDE SEQUENCE [LARGE SCALE GENOMIC DNA]</scope>
    <source>
        <strain evidence="1 2">DSM 23821</strain>
    </source>
</reference>
<dbReference type="InterPro" id="IPR052922">
    <property type="entry name" value="Cytidylate_Kinase-2"/>
</dbReference>
<gene>
    <name evidence="1" type="ORF">F8O01_17225</name>
</gene>
<dbReference type="Proteomes" id="UP000467240">
    <property type="component" value="Unassembled WGS sequence"/>
</dbReference>
<accession>A0A7J5BM24</accession>
<dbReference type="InterPro" id="IPR027417">
    <property type="entry name" value="P-loop_NTPase"/>
</dbReference>
<name>A0A7J5BM24_9MICO</name>
<proteinExistence type="predicted"/>
<dbReference type="OrthoDB" id="3199600at2"/>
<dbReference type="SUPFAM" id="SSF52540">
    <property type="entry name" value="P-loop containing nucleoside triphosphate hydrolases"/>
    <property type="match status" value="1"/>
</dbReference>
<dbReference type="Gene3D" id="3.40.50.300">
    <property type="entry name" value="P-loop containing nucleotide triphosphate hydrolases"/>
    <property type="match status" value="1"/>
</dbReference>
<evidence type="ECO:0000313" key="2">
    <source>
        <dbReference type="Proteomes" id="UP000467240"/>
    </source>
</evidence>